<name>A0A8T0DY08_9TREM</name>
<keyword evidence="2" id="KW-0677">Repeat</keyword>
<feature type="region of interest" description="Disordered" evidence="5">
    <location>
        <begin position="861"/>
        <end position="935"/>
    </location>
</feature>
<dbReference type="InterPro" id="IPR043449">
    <property type="entry name" value="PHF20-like"/>
</dbReference>
<feature type="compositionally biased region" description="Polar residues" evidence="5">
    <location>
        <begin position="826"/>
        <end position="838"/>
    </location>
</feature>
<dbReference type="GO" id="GO:0044545">
    <property type="term" value="C:NSL complex"/>
    <property type="evidence" value="ECO:0007669"/>
    <property type="project" value="TreeGrafter"/>
</dbReference>
<feature type="region of interest" description="Disordered" evidence="5">
    <location>
        <begin position="1129"/>
        <end position="1185"/>
    </location>
</feature>
<keyword evidence="4" id="KW-0479">Metal-binding</keyword>
<keyword evidence="8" id="KW-1185">Reference proteome</keyword>
<evidence type="ECO:0000313" key="7">
    <source>
        <dbReference type="EMBL" id="KAF8572052.1"/>
    </source>
</evidence>
<protein>
    <submittedName>
        <fullName evidence="7">Glutamate receptor AMPA</fullName>
    </submittedName>
</protein>
<dbReference type="OrthoDB" id="161570at2759"/>
<keyword evidence="4" id="KW-0863">Zinc-finger</keyword>
<sequence>MRGVSMFGGISRNSLRRCTLDLQKDSLLEAKDAYGTWYPAKVLDVKDDKVHVHFCNWSSRYDTWYPINSDSLRALKRVTTPNSMNTKAPPHHEHFSSQAKSPSSSSSSFAVQFELGSYVMAAWRNQYEYLAEVIAHRQRQGDKSEYRLRYVWDNVIEWTPVHRLRKATQLEIDGVLKYCREHGGPGAGWTPSDRNGKATSVKYGTSTTECEPLIRTPGRSQSRRIDSNERDVNLGKNPRTVIHSSIPTASVIEQKHSSSTTVSFEGMEQDDMVYDKNVLLFHEACRKRRELKRQAIEAKSHNIEKAAPTCAKPILNRSSPLAVLQIDKDNDALHSSFGSDPKTLKLSEQVEIPLSTPAVTAVVSLVEETVPTTVSTPTAHQAGDRCKSPLISPVKPQVSLHIPIKTSPKLGTSPKPEMDFEPEVNTATNIPPKPHSDVPKRSSTPIVYPCPHCTRRLRHSKLLAAHIANYHKDVTPIGKSTRGSGSHTKVVRPDESLLTSSPSALEAPPVGATVAKSNQKLSNPCELASLLACHPCDSRSAVLPNQPGLTQCQSCFCWVHQSCYQSAASDDSSADTPFYCDGCMLSTRAARGSRVDEAQTSWMRTGKLPWGGPDDAVNTEKLISDVSNVLNWSYQLRPLVRTGWHILNGTKLLSSSDKPCRPSTISPVCTHADLKVEYDPIASGKSIDYIADSQDHAEEQVNRLYMELCAGLIDNSSEPQSTRASFSHSLADESSACLSNSEFPVTCWPLHEEITSTDLPSVDANISHQVLSGFLQDLGPNVISEFVDLNTDHATVGGDGESSEVEEYFLPRQLSAKPDQFVTQSALPSLTSSASETPTKGLGSMLSSPSGIASLLQATMPSATQATEHKSTLPASQMDDQSSDVVATSSTVTSLTNASVPAPNSPTSSPVLDQSESSLTNLAVGPNSSTASDLNGDPLLDSITVTNPFSVQSSLTSASTELPSDRTNCIQICDNHNEADTSNLTAVSPVANEMDWLTVNSVHSVGNGCYDLPFSSMSSMKTPVRPPMAATSMVYDAFDPGASLSLDAITDTLTPDDLSDAYVGLDQLDQYILGPLERTLFIMESQLDSVTRQLVLLEEAASANSNLPKTHVPPPNPFDFDIAVNDPDYTHPPCSDSSSPFGSSSSVSLSPSTVLRDELPVSVTSPNGGRRTHSFTNSSSTDRSFPTLVTRKGHLYCSRSTKQAARQLYRFTMSRRSLVRPRALCASRKKPSFIRRSSATVRPQNERL</sequence>
<comment type="caution">
    <text evidence="7">The sequence shown here is derived from an EMBL/GenBank/DDBJ whole genome shotgun (WGS) entry which is preliminary data.</text>
</comment>
<feature type="region of interest" description="Disordered" evidence="5">
    <location>
        <begin position="826"/>
        <end position="848"/>
    </location>
</feature>
<feature type="compositionally biased region" description="Polar residues" evidence="5">
    <location>
        <begin position="905"/>
        <end position="933"/>
    </location>
</feature>
<dbReference type="EMBL" id="JTDF01000194">
    <property type="protein sequence ID" value="KAF8572052.1"/>
    <property type="molecule type" value="Genomic_DNA"/>
</dbReference>
<dbReference type="GO" id="GO:0008270">
    <property type="term" value="F:zinc ion binding"/>
    <property type="evidence" value="ECO:0007669"/>
    <property type="project" value="UniProtKB-KW"/>
</dbReference>
<feature type="region of interest" description="Disordered" evidence="5">
    <location>
        <begin position="478"/>
        <end position="504"/>
    </location>
</feature>
<reference evidence="7 8" key="1">
    <citation type="submission" date="2019-07" db="EMBL/GenBank/DDBJ databases">
        <title>Annotation for the trematode Paragonimus westermani.</title>
        <authorList>
            <person name="Choi Y.-J."/>
        </authorList>
    </citation>
    <scope>NUCLEOTIDE SEQUENCE [LARGE SCALE GENOMIC DNA]</scope>
    <source>
        <strain evidence="7">180907_Pwestermani</strain>
    </source>
</reference>
<feature type="domain" description="C2H2-type" evidence="6">
    <location>
        <begin position="448"/>
        <end position="476"/>
    </location>
</feature>
<feature type="compositionally biased region" description="Basic and acidic residues" evidence="5">
    <location>
        <begin position="223"/>
        <end position="233"/>
    </location>
</feature>
<dbReference type="PANTHER" id="PTHR15856:SF51">
    <property type="entry name" value="MBD-R2"/>
    <property type="match status" value="1"/>
</dbReference>
<keyword evidence="3" id="KW-0539">Nucleus</keyword>
<dbReference type="Gene3D" id="2.30.30.140">
    <property type="match status" value="1"/>
</dbReference>
<dbReference type="Proteomes" id="UP000699462">
    <property type="component" value="Unassembled WGS sequence"/>
</dbReference>
<organism evidence="7 8">
    <name type="scientific">Paragonimus westermani</name>
    <dbReference type="NCBI Taxonomy" id="34504"/>
    <lineage>
        <taxon>Eukaryota</taxon>
        <taxon>Metazoa</taxon>
        <taxon>Spiralia</taxon>
        <taxon>Lophotrochozoa</taxon>
        <taxon>Platyhelminthes</taxon>
        <taxon>Trematoda</taxon>
        <taxon>Digenea</taxon>
        <taxon>Plagiorchiida</taxon>
        <taxon>Troglotremata</taxon>
        <taxon>Troglotrematidae</taxon>
        <taxon>Paragonimus</taxon>
    </lineage>
</organism>
<feature type="compositionally biased region" description="Low complexity" evidence="5">
    <location>
        <begin position="1132"/>
        <end position="1152"/>
    </location>
</feature>
<evidence type="ECO:0000256" key="4">
    <source>
        <dbReference type="PROSITE-ProRule" id="PRU00042"/>
    </source>
</evidence>
<accession>A0A8T0DY08</accession>
<keyword evidence="7" id="KW-0675">Receptor</keyword>
<feature type="region of interest" description="Disordered" evidence="5">
    <location>
        <begin position="81"/>
        <end position="104"/>
    </location>
</feature>
<dbReference type="InterPro" id="IPR013087">
    <property type="entry name" value="Znf_C2H2_type"/>
</dbReference>
<evidence type="ECO:0000256" key="5">
    <source>
        <dbReference type="SAM" id="MobiDB-lite"/>
    </source>
</evidence>
<dbReference type="CDD" id="cd20104">
    <property type="entry name" value="MBT_PHF20L1-like"/>
    <property type="match status" value="1"/>
</dbReference>
<proteinExistence type="predicted"/>
<feature type="region of interest" description="Disordered" evidence="5">
    <location>
        <begin position="217"/>
        <end position="239"/>
    </location>
</feature>
<evidence type="ECO:0000256" key="3">
    <source>
        <dbReference type="ARBA" id="ARBA00023242"/>
    </source>
</evidence>
<evidence type="ECO:0000259" key="6">
    <source>
        <dbReference type="PROSITE" id="PS50157"/>
    </source>
</evidence>
<keyword evidence="4" id="KW-0862">Zinc</keyword>
<dbReference type="GO" id="GO:0005634">
    <property type="term" value="C:nucleus"/>
    <property type="evidence" value="ECO:0007669"/>
    <property type="project" value="UniProtKB-SubCell"/>
</dbReference>
<evidence type="ECO:0000256" key="2">
    <source>
        <dbReference type="ARBA" id="ARBA00022737"/>
    </source>
</evidence>
<feature type="compositionally biased region" description="Low complexity" evidence="5">
    <location>
        <begin position="883"/>
        <end position="900"/>
    </location>
</feature>
<dbReference type="SUPFAM" id="SSF54160">
    <property type="entry name" value="Chromo domain-like"/>
    <property type="match status" value="1"/>
</dbReference>
<feature type="region of interest" description="Disordered" evidence="5">
    <location>
        <begin position="1229"/>
        <end position="1248"/>
    </location>
</feature>
<dbReference type="PROSITE" id="PS50157">
    <property type="entry name" value="ZINC_FINGER_C2H2_2"/>
    <property type="match status" value="1"/>
</dbReference>
<gene>
    <name evidence="7" type="ORF">P879_00543</name>
</gene>
<dbReference type="PANTHER" id="PTHR15856">
    <property type="entry name" value="PHD FINGER PROTEIN 20-RELATED"/>
    <property type="match status" value="1"/>
</dbReference>
<comment type="subcellular location">
    <subcellularLocation>
        <location evidence="1">Nucleus</location>
    </subcellularLocation>
</comment>
<feature type="compositionally biased region" description="Polar residues" evidence="5">
    <location>
        <begin position="1174"/>
        <end position="1184"/>
    </location>
</feature>
<feature type="compositionally biased region" description="Polar residues" evidence="5">
    <location>
        <begin position="1235"/>
        <end position="1248"/>
    </location>
</feature>
<evidence type="ECO:0000256" key="1">
    <source>
        <dbReference type="ARBA" id="ARBA00004123"/>
    </source>
</evidence>
<dbReference type="InterPro" id="IPR016197">
    <property type="entry name" value="Chromo-like_dom_sf"/>
</dbReference>
<evidence type="ECO:0000313" key="8">
    <source>
        <dbReference type="Proteomes" id="UP000699462"/>
    </source>
</evidence>
<dbReference type="AlphaFoldDB" id="A0A8T0DY08"/>
<dbReference type="PROSITE" id="PS00028">
    <property type="entry name" value="ZINC_FINGER_C2H2_1"/>
    <property type="match status" value="1"/>
</dbReference>
<dbReference type="GO" id="GO:0006357">
    <property type="term" value="P:regulation of transcription by RNA polymerase II"/>
    <property type="evidence" value="ECO:0007669"/>
    <property type="project" value="TreeGrafter"/>
</dbReference>